<dbReference type="Gene3D" id="3.10.50.40">
    <property type="match status" value="2"/>
</dbReference>
<dbReference type="GO" id="GO:0042277">
    <property type="term" value="F:peptide binding"/>
    <property type="evidence" value="ECO:0007669"/>
    <property type="project" value="InterPro"/>
</dbReference>
<dbReference type="Pfam" id="PF00639">
    <property type="entry name" value="Rotamase"/>
    <property type="match status" value="2"/>
</dbReference>
<dbReference type="GO" id="GO:0043165">
    <property type="term" value="P:Gram-negative-bacterium-type cell outer membrane assembly"/>
    <property type="evidence" value="ECO:0007669"/>
    <property type="project" value="InterPro"/>
</dbReference>
<dbReference type="GO" id="GO:0003755">
    <property type="term" value="F:peptidyl-prolyl cis-trans isomerase activity"/>
    <property type="evidence" value="ECO:0007669"/>
    <property type="project" value="UniProtKB-UniRule"/>
</dbReference>
<keyword evidence="10" id="KW-1185">Reference proteome</keyword>
<dbReference type="GO" id="GO:0030288">
    <property type="term" value="C:outer membrane-bounded periplasmic space"/>
    <property type="evidence" value="ECO:0007669"/>
    <property type="project" value="InterPro"/>
</dbReference>
<evidence type="ECO:0000259" key="8">
    <source>
        <dbReference type="PROSITE" id="PS50198"/>
    </source>
</evidence>
<keyword evidence="2 7" id="KW-0677">Repeat</keyword>
<keyword evidence="1 7" id="KW-0732">Signal</keyword>
<gene>
    <name evidence="7" type="primary">surA</name>
    <name evidence="9" type="ORF">EDC62_1967</name>
</gene>
<dbReference type="GO" id="GO:0050821">
    <property type="term" value="P:protein stabilization"/>
    <property type="evidence" value="ECO:0007669"/>
    <property type="project" value="InterPro"/>
</dbReference>
<evidence type="ECO:0000256" key="7">
    <source>
        <dbReference type="HAMAP-Rule" id="MF_01183"/>
    </source>
</evidence>
<dbReference type="InterPro" id="IPR027304">
    <property type="entry name" value="Trigger_fact/SurA_dom_sf"/>
</dbReference>
<dbReference type="GO" id="GO:0006457">
    <property type="term" value="P:protein folding"/>
    <property type="evidence" value="ECO:0007669"/>
    <property type="project" value="UniProtKB-UniRule"/>
</dbReference>
<dbReference type="PANTHER" id="PTHR47637:SF1">
    <property type="entry name" value="CHAPERONE SURA"/>
    <property type="match status" value="1"/>
</dbReference>
<keyword evidence="4 7" id="KW-0697">Rotamase</keyword>
<evidence type="ECO:0000256" key="3">
    <source>
        <dbReference type="ARBA" id="ARBA00022764"/>
    </source>
</evidence>
<dbReference type="OrthoDB" id="14196at2"/>
<feature type="domain" description="PpiC" evidence="8">
    <location>
        <begin position="218"/>
        <end position="320"/>
    </location>
</feature>
<comment type="subcellular location">
    <subcellularLocation>
        <location evidence="7">Periplasm</location>
    </subcellularLocation>
    <text evidence="7">Is capable of associating with the outer membrane.</text>
</comment>
<name>A0A3N4U823_9BURK</name>
<dbReference type="HAMAP" id="MF_01183">
    <property type="entry name" value="Chaperone_SurA"/>
    <property type="match status" value="1"/>
</dbReference>
<dbReference type="EMBL" id="RKQL01000004">
    <property type="protein sequence ID" value="RPE66893.1"/>
    <property type="molecule type" value="Genomic_DNA"/>
</dbReference>
<sequence length="480" mass="52644">MTEASLPPLPHARRLPALSQALTALLCVGLLAPTLGTAQGLRLKPGTSASTLAPAVAAATLPPAVRGPQPADFIVAVVNDEPITNREVQRAVEQLQAQLAARGGPQPDRATLEREVLERLISERAQLQLAAEQGIKVDDTAVDQAEQNVARQNGLSVEQLHRELERRGVSLREFRENLRRQIILTRLREREVASRLQVTEADVDEFIASLQAAQDGAPELVNLGHILVAVPEQASQQQVGALRQRALELAQRARQGEDFAALARQFSQSPEGRESGGMLGLRPLDRYPELFVEAIRGAAPGAVVGPIRSGAGFHILKVLERRVPDALPTQVTQTHARHILLRPGPKLSEAQARERLAELRARVLRGQADFAALAREYSQDGSAREGGDLGWASPGQFVPEFEEALAQLAPGEISPPVVSRFGVHLIQLLERREKTLTPQEQREIARNLAREKKLEEAYERWARDVRARAYVELREPPQAP</sequence>
<dbReference type="PROSITE" id="PS01096">
    <property type="entry name" value="PPIC_PPIASE_1"/>
    <property type="match status" value="1"/>
</dbReference>
<dbReference type="InterPro" id="IPR000297">
    <property type="entry name" value="PPIase_PpiC"/>
</dbReference>
<evidence type="ECO:0000256" key="2">
    <source>
        <dbReference type="ARBA" id="ARBA00022737"/>
    </source>
</evidence>
<dbReference type="Pfam" id="PF09312">
    <property type="entry name" value="SurA_N"/>
    <property type="match status" value="1"/>
</dbReference>
<evidence type="ECO:0000256" key="1">
    <source>
        <dbReference type="ARBA" id="ARBA00022729"/>
    </source>
</evidence>
<accession>A0A3N4U823</accession>
<dbReference type="SUPFAM" id="SSF109998">
    <property type="entry name" value="Triger factor/SurA peptide-binding domain-like"/>
    <property type="match status" value="1"/>
</dbReference>
<dbReference type="SUPFAM" id="SSF54534">
    <property type="entry name" value="FKBP-like"/>
    <property type="match status" value="2"/>
</dbReference>
<evidence type="ECO:0000256" key="4">
    <source>
        <dbReference type="ARBA" id="ARBA00023110"/>
    </source>
</evidence>
<dbReference type="PANTHER" id="PTHR47637">
    <property type="entry name" value="CHAPERONE SURA"/>
    <property type="match status" value="1"/>
</dbReference>
<comment type="function">
    <text evidence="7">Chaperone involved in the correct folding and assembly of outer membrane proteins. Recognizes specific patterns of aromatic residues and the orientation of their side chains, which are found more frequently in integral outer membrane proteins. May act in both early periplasmic and late outer membrane-associated steps of protein maturation.</text>
</comment>
<comment type="caution">
    <text evidence="9">The sequence shown here is derived from an EMBL/GenBank/DDBJ whole genome shotgun (WGS) entry which is preliminary data.</text>
</comment>
<evidence type="ECO:0000256" key="5">
    <source>
        <dbReference type="ARBA" id="ARBA00023186"/>
    </source>
</evidence>
<dbReference type="InterPro" id="IPR046357">
    <property type="entry name" value="PPIase_dom_sf"/>
</dbReference>
<dbReference type="PROSITE" id="PS50198">
    <property type="entry name" value="PPIC_PPIASE_2"/>
    <property type="match status" value="2"/>
</dbReference>
<evidence type="ECO:0000256" key="6">
    <source>
        <dbReference type="ARBA" id="ARBA00023235"/>
    </source>
</evidence>
<comment type="catalytic activity">
    <reaction evidence="7">
        <text>[protein]-peptidylproline (omega=180) = [protein]-peptidylproline (omega=0)</text>
        <dbReference type="Rhea" id="RHEA:16237"/>
        <dbReference type="Rhea" id="RHEA-COMP:10747"/>
        <dbReference type="Rhea" id="RHEA-COMP:10748"/>
        <dbReference type="ChEBI" id="CHEBI:83833"/>
        <dbReference type="ChEBI" id="CHEBI:83834"/>
        <dbReference type="EC" id="5.2.1.8"/>
    </reaction>
</comment>
<dbReference type="AlphaFoldDB" id="A0A3N4U823"/>
<keyword evidence="5 7" id="KW-0143">Chaperone</keyword>
<dbReference type="Gene3D" id="1.10.4030.10">
    <property type="entry name" value="Porin chaperone SurA, peptide-binding domain"/>
    <property type="match status" value="1"/>
</dbReference>
<keyword evidence="6 7" id="KW-0413">Isomerase</keyword>
<dbReference type="InterPro" id="IPR023058">
    <property type="entry name" value="PPIase_PpiC_CS"/>
</dbReference>
<dbReference type="GO" id="GO:0051082">
    <property type="term" value="F:unfolded protein binding"/>
    <property type="evidence" value="ECO:0007669"/>
    <property type="project" value="UniProtKB-UniRule"/>
</dbReference>
<evidence type="ECO:0000313" key="9">
    <source>
        <dbReference type="EMBL" id="RPE66893.1"/>
    </source>
</evidence>
<dbReference type="Proteomes" id="UP000272193">
    <property type="component" value="Unassembled WGS sequence"/>
</dbReference>
<proteinExistence type="inferred from homology"/>
<evidence type="ECO:0000313" key="10">
    <source>
        <dbReference type="Proteomes" id="UP000272193"/>
    </source>
</evidence>
<dbReference type="InterPro" id="IPR015391">
    <property type="entry name" value="SurA_N"/>
</dbReference>
<dbReference type="InterPro" id="IPR023034">
    <property type="entry name" value="PPIase_SurA"/>
</dbReference>
<organism evidence="9 10">
    <name type="scientific">Tibeticola sediminis</name>
    <dbReference type="NCBI Taxonomy" id="1917811"/>
    <lineage>
        <taxon>Bacteria</taxon>
        <taxon>Pseudomonadati</taxon>
        <taxon>Pseudomonadota</taxon>
        <taxon>Betaproteobacteria</taxon>
        <taxon>Burkholderiales</taxon>
        <taxon>Comamonadaceae</taxon>
        <taxon>Tibeticola</taxon>
    </lineage>
</organism>
<dbReference type="EC" id="5.2.1.8" evidence="7"/>
<keyword evidence="3 7" id="KW-0574">Periplasm</keyword>
<dbReference type="InterPro" id="IPR050280">
    <property type="entry name" value="OMP_Chaperone_SurA"/>
</dbReference>
<protein>
    <recommendedName>
        <fullName evidence="7">Chaperone SurA</fullName>
    </recommendedName>
    <alternativeName>
        <fullName evidence="7">Peptidyl-prolyl cis-trans isomerase SurA</fullName>
        <shortName evidence="7">PPIase SurA</shortName>
        <ecNumber evidence="7">5.2.1.8</ecNumber>
    </alternativeName>
    <alternativeName>
        <fullName evidence="7">Rotamase SurA</fullName>
    </alternativeName>
</protein>
<feature type="domain" description="PpiC" evidence="8">
    <location>
        <begin position="331"/>
        <end position="430"/>
    </location>
</feature>
<dbReference type="RefSeq" id="WP_124223135.1">
    <property type="nucleotide sequence ID" value="NZ_RKQL01000004.1"/>
</dbReference>
<comment type="domain">
    <text evidence="7">The PPIase activity resides only in the second parvulin domain. The N-terminal region and the C-terminal tail are necessary and sufficient for the chaperone activity of SurA. The PPIase activity is dispensable for SurA to function as a chaperone. The N-terminal region and the C-terminal tail are also required for porin recognition.</text>
</comment>
<reference evidence="9 10" key="1">
    <citation type="submission" date="2018-11" db="EMBL/GenBank/DDBJ databases">
        <title>Genomic Encyclopedia of Type Strains, Phase IV (KMG-IV): sequencing the most valuable type-strain genomes for metagenomic binning, comparative biology and taxonomic classification.</title>
        <authorList>
            <person name="Goeker M."/>
        </authorList>
    </citation>
    <scope>NUCLEOTIDE SEQUENCE [LARGE SCALE GENOMIC DNA]</scope>
    <source>
        <strain evidence="9 10">DSM 101684</strain>
    </source>
</reference>